<proteinExistence type="inferred from homology"/>
<dbReference type="GO" id="GO:0051903">
    <property type="term" value="F:S-(hydroxymethyl)glutathione dehydrogenase [NAD(P)+] activity"/>
    <property type="evidence" value="ECO:0007669"/>
    <property type="project" value="TreeGrafter"/>
</dbReference>
<accession>A0A1I5XLR1</accession>
<comment type="cofactor">
    <cofactor evidence="5">
        <name>Zn(2+)</name>
        <dbReference type="ChEBI" id="CHEBI:29105"/>
    </cofactor>
</comment>
<dbReference type="PANTHER" id="PTHR43880">
    <property type="entry name" value="ALCOHOL DEHYDROGENASE"/>
    <property type="match status" value="1"/>
</dbReference>
<dbReference type="InterPro" id="IPR020843">
    <property type="entry name" value="ER"/>
</dbReference>
<name>A0A1I5XLR1_9PSED</name>
<keyword evidence="4" id="KW-0520">NAD</keyword>
<dbReference type="Pfam" id="PF08240">
    <property type="entry name" value="ADH_N"/>
    <property type="match status" value="1"/>
</dbReference>
<sequence length="374" mass="38829">MTINSLQPTRANAAVLRSVGGPFKIEPVSISAPIGDEVLIRVVGVGVCHTDVVCRDGFPVPLPIILGHEGSGVVEAVGDQVKNLKPGDHVVLSFNSCGHCYNCDHDEPASCVQMLPLNFGGAERVGDGTILDSEGGNVRGMFFGQSSFGSFAIAREINAVKVDKDLPLELLGPLGCGIQTGAGAAINSLGLQSGQSFIVFGGGAVGLSAVMAANALGVSPLIVVEPNESRRELAKELGATHVFDPFNTADLVASIRAVLPGGTNHALDTTGLPKVIANAIDCIMSGGKLGLLGMANPEAAIPATLLDLLSKNVTLKPITEGDANPQEFIPQMLALYREGKFPFEKLITTFPFESINEAMEAAETGKAIKPVLTL</sequence>
<keyword evidence="1 5" id="KW-0479">Metal-binding</keyword>
<dbReference type="GO" id="GO:0005829">
    <property type="term" value="C:cytosol"/>
    <property type="evidence" value="ECO:0007669"/>
    <property type="project" value="TreeGrafter"/>
</dbReference>
<dbReference type="GO" id="GO:0008270">
    <property type="term" value="F:zinc ion binding"/>
    <property type="evidence" value="ECO:0007669"/>
    <property type="project" value="InterPro"/>
</dbReference>
<evidence type="ECO:0000313" key="7">
    <source>
        <dbReference type="EMBL" id="SFQ32647.1"/>
    </source>
</evidence>
<dbReference type="InterPro" id="IPR011032">
    <property type="entry name" value="GroES-like_sf"/>
</dbReference>
<feature type="domain" description="Enoyl reductase (ER)" evidence="6">
    <location>
        <begin position="20"/>
        <end position="372"/>
    </location>
</feature>
<dbReference type="SMART" id="SM00829">
    <property type="entry name" value="PKS_ER"/>
    <property type="match status" value="1"/>
</dbReference>
<evidence type="ECO:0000256" key="5">
    <source>
        <dbReference type="RuleBase" id="RU361277"/>
    </source>
</evidence>
<dbReference type="SUPFAM" id="SSF51735">
    <property type="entry name" value="NAD(P)-binding Rossmann-fold domains"/>
    <property type="match status" value="1"/>
</dbReference>
<dbReference type="AlphaFoldDB" id="A0A1I5XLR1"/>
<keyword evidence="3" id="KW-0560">Oxidoreductase</keyword>
<dbReference type="EMBL" id="FOWX01000066">
    <property type="protein sequence ID" value="SFQ32647.1"/>
    <property type="molecule type" value="Genomic_DNA"/>
</dbReference>
<dbReference type="OrthoDB" id="9770544at2"/>
<dbReference type="InterPro" id="IPR013149">
    <property type="entry name" value="ADH-like_C"/>
</dbReference>
<dbReference type="SUPFAM" id="SSF50129">
    <property type="entry name" value="GroES-like"/>
    <property type="match status" value="1"/>
</dbReference>
<dbReference type="Gene3D" id="3.90.180.10">
    <property type="entry name" value="Medium-chain alcohol dehydrogenases, catalytic domain"/>
    <property type="match status" value="1"/>
</dbReference>
<evidence type="ECO:0000256" key="3">
    <source>
        <dbReference type="ARBA" id="ARBA00023002"/>
    </source>
</evidence>
<dbReference type="InterPro" id="IPR002328">
    <property type="entry name" value="ADH_Zn_CS"/>
</dbReference>
<dbReference type="PROSITE" id="PS00059">
    <property type="entry name" value="ADH_ZINC"/>
    <property type="match status" value="1"/>
</dbReference>
<dbReference type="GO" id="GO:0046294">
    <property type="term" value="P:formaldehyde catabolic process"/>
    <property type="evidence" value="ECO:0007669"/>
    <property type="project" value="TreeGrafter"/>
</dbReference>
<dbReference type="Gene3D" id="3.40.50.720">
    <property type="entry name" value="NAD(P)-binding Rossmann-like Domain"/>
    <property type="match status" value="1"/>
</dbReference>
<protein>
    <submittedName>
        <fullName evidence="7">Aryl-alcohol dehydrogenase/geraniol dehydrogenase (NAD+)</fullName>
    </submittedName>
</protein>
<gene>
    <name evidence="7" type="ORF">SAMN05216190_1663</name>
</gene>
<evidence type="ECO:0000256" key="1">
    <source>
        <dbReference type="ARBA" id="ARBA00022723"/>
    </source>
</evidence>
<dbReference type="PANTHER" id="PTHR43880:SF12">
    <property type="entry name" value="ALCOHOL DEHYDROGENASE CLASS-3"/>
    <property type="match status" value="1"/>
</dbReference>
<keyword evidence="2 5" id="KW-0862">Zinc</keyword>
<evidence type="ECO:0000256" key="4">
    <source>
        <dbReference type="ARBA" id="ARBA00023027"/>
    </source>
</evidence>
<evidence type="ECO:0000313" key="8">
    <source>
        <dbReference type="Proteomes" id="UP000198784"/>
    </source>
</evidence>
<dbReference type="InterPro" id="IPR013154">
    <property type="entry name" value="ADH-like_N"/>
</dbReference>
<reference evidence="8" key="1">
    <citation type="submission" date="2016-10" db="EMBL/GenBank/DDBJ databases">
        <authorList>
            <person name="Varghese N."/>
            <person name="Submissions S."/>
        </authorList>
    </citation>
    <scope>NUCLEOTIDE SEQUENCE [LARGE SCALE GENOMIC DNA]</scope>
    <source>
        <strain evidence="8">DSM 17834</strain>
    </source>
</reference>
<evidence type="ECO:0000256" key="2">
    <source>
        <dbReference type="ARBA" id="ARBA00022833"/>
    </source>
</evidence>
<comment type="similarity">
    <text evidence="5">Belongs to the zinc-containing alcohol dehydrogenase family.</text>
</comment>
<evidence type="ECO:0000259" key="6">
    <source>
        <dbReference type="SMART" id="SM00829"/>
    </source>
</evidence>
<dbReference type="Proteomes" id="UP000198784">
    <property type="component" value="Unassembled WGS sequence"/>
</dbReference>
<keyword evidence="8" id="KW-1185">Reference proteome</keyword>
<dbReference type="InterPro" id="IPR036291">
    <property type="entry name" value="NAD(P)-bd_dom_sf"/>
</dbReference>
<organism evidence="7 8">
    <name type="scientific">Pseudomonas borbori</name>
    <dbReference type="NCBI Taxonomy" id="289003"/>
    <lineage>
        <taxon>Bacteria</taxon>
        <taxon>Pseudomonadati</taxon>
        <taxon>Pseudomonadota</taxon>
        <taxon>Gammaproteobacteria</taxon>
        <taxon>Pseudomonadales</taxon>
        <taxon>Pseudomonadaceae</taxon>
        <taxon>Pseudomonas</taxon>
    </lineage>
</organism>
<dbReference type="Pfam" id="PF00107">
    <property type="entry name" value="ADH_zinc_N"/>
    <property type="match status" value="1"/>
</dbReference>
<dbReference type="CDD" id="cd08278">
    <property type="entry name" value="benzyl_alcohol_DH"/>
    <property type="match status" value="1"/>
</dbReference>
<dbReference type="STRING" id="289003.SAMN05216190_1663"/>